<dbReference type="RefSeq" id="XP_069213157.1">
    <property type="nucleotide sequence ID" value="XM_069349613.1"/>
</dbReference>
<dbReference type="InterPro" id="IPR001680">
    <property type="entry name" value="WD40_rpt"/>
</dbReference>
<dbReference type="Proteomes" id="UP001565368">
    <property type="component" value="Unassembled WGS sequence"/>
</dbReference>
<organism evidence="3 4">
    <name type="scientific">Vanrija albida</name>
    <dbReference type="NCBI Taxonomy" id="181172"/>
    <lineage>
        <taxon>Eukaryota</taxon>
        <taxon>Fungi</taxon>
        <taxon>Dikarya</taxon>
        <taxon>Basidiomycota</taxon>
        <taxon>Agaricomycotina</taxon>
        <taxon>Tremellomycetes</taxon>
        <taxon>Trichosporonales</taxon>
        <taxon>Trichosporonaceae</taxon>
        <taxon>Vanrija</taxon>
    </lineage>
</organism>
<accession>A0ABR3QER6</accession>
<feature type="repeat" description="WD" evidence="1">
    <location>
        <begin position="1278"/>
        <end position="1312"/>
    </location>
</feature>
<name>A0ABR3QER6_9TREE</name>
<feature type="repeat" description="WD" evidence="1">
    <location>
        <begin position="719"/>
        <end position="735"/>
    </location>
</feature>
<protein>
    <recommendedName>
        <fullName evidence="5">WD40 repeat-like protein</fullName>
    </recommendedName>
</protein>
<dbReference type="InterPro" id="IPR036322">
    <property type="entry name" value="WD40_repeat_dom_sf"/>
</dbReference>
<feature type="region of interest" description="Disordered" evidence="2">
    <location>
        <begin position="164"/>
        <end position="289"/>
    </location>
</feature>
<dbReference type="PANTHER" id="PTHR44099:SF4">
    <property type="entry name" value="RABCONNECTIN-3B, ISOFORM A"/>
    <property type="match status" value="1"/>
</dbReference>
<dbReference type="SUPFAM" id="SSF50978">
    <property type="entry name" value="WD40 repeat-like"/>
    <property type="match status" value="1"/>
</dbReference>
<dbReference type="InterPro" id="IPR015943">
    <property type="entry name" value="WD40/YVTN_repeat-like_dom_sf"/>
</dbReference>
<reference evidence="3 4" key="1">
    <citation type="submission" date="2023-08" db="EMBL/GenBank/DDBJ databases">
        <title>Annotated Genome Sequence of Vanrija albida AlHP1.</title>
        <authorList>
            <person name="Herzog R."/>
        </authorList>
    </citation>
    <scope>NUCLEOTIDE SEQUENCE [LARGE SCALE GENOMIC DNA]</scope>
    <source>
        <strain evidence="3 4">AlHP1</strain>
    </source>
</reference>
<feature type="region of interest" description="Disordered" evidence="2">
    <location>
        <begin position="447"/>
        <end position="474"/>
    </location>
</feature>
<feature type="compositionally biased region" description="Low complexity" evidence="2">
    <location>
        <begin position="65"/>
        <end position="74"/>
    </location>
</feature>
<sequence>MTEPPLVIPFLPDASVSSGLPVDPIRVAAWVTSTPAGPSKRIAIAGSDNSIWVVPSSTHHERVSSLPALSLPSPGETPRFTRPRASSTASSILSHSSALRRVFSPPAGSPALPTLLSTEAPPAAPDIHAAIPPSERAELLDQLKAQAEVDERAGLGKGLAALTRPRLSVHGKEEESPRGGVESPRSTTSTESARKASRLSGFFTRTSNAEEHDREAQARARDKLHETAIDREMERGEAEAAAEAEQVKAVEQASASNTHDRTPAPSAGRRSVSRQNSGASSPRLGEGGPVRIVLPYPGRGKIVDLAVLEEVGELVVLRDAGLLDVISLSTLQLTAHVGLDDAAPPSNTKSPLLATTWLWRKVHLAAREEGALLVINGEPWPSPWPSAHGEVTRVTMLALPTHQPVAVLELPGVGDVGVSSTSEASYLLHATATSLMSYPIIFPGTSVSGSSTPRQSSAASDGSPLLRPEGPRRTGALAQVRNISGIKKESGLAKFLAASRLPSKKKPTDKIPTAGIDEGLEVMRDGGGHWKSVSLHDDGQGVGLADDHVEAFDFDGRTLKVRGSISIDGGKCRDVVFTSGWHDVAVVAGDSTTLYAREGSLKPGALKWTSRKSYPARAACITAGMLHTVGKDSEASVDLGSRLERTVDTKLSPPEPGDNLCPLDADTLFAADSTGAVRSQTLTEYLHGAPASDDVLSSDRLDSRVTASAIVHSDMAIGGAFLVAGDEDGSVRVWDAKPFRLRGSWTLFDDSVHNIAHLDLKEAASLQSSLLCTSERGSVAVISLRDMDQLFLLPASRAPLARVFVGGHNILLAYANAKARVWNVETREFRRSTGLDAADDMVSQPGWAEVDLKEPPALTGPVTKVVGETPNGSDLGRLLQLDLRKLGETHVGSASPLPALRGLLSVFLTFGVNPAIDEVCTSNLGVTPPRAPVAVGLEGSRRSATVAYTSPADAWRVSSTATGLRQLAIVSLLRPFLNSPDHETWAADVIAFYASCLPSDAIEAEIELFAAFYLDSCPDVHQAARMLFGARLSRMSNTEIEALIDAQQSQLPSVVPENDKMGEQATRALTMVGGVALHRLECMNPVALKNVADSIALYLHDPEATHVSLAIELCSKGFATWQTFCDAMELLRRLFYLATTKDVSGQNVSAQARLAVLHVASFNAPLFMSTLSVDILDAKSVVARKSIMKLCVFMARKRPALLENGLPRIAEAVVKSLDPNVGKMRDDVWETATVILNELVQAFTTIDFNSTTQKLVVGTHEGAVIMYDLKTASRLYVIDPHKHPVSAVAFSPDGRRLVTVSLEEGDVTVWKVGSSLSGWLNVGGPPRQGAAPGQPYRRFPMFRAGDDPLHDTGALSEVQIAWSGSRQTRVTIKETALSFDTT</sequence>
<gene>
    <name evidence="3" type="ORF">Q8F55_000965</name>
</gene>
<dbReference type="GeneID" id="95982008"/>
<comment type="caution">
    <text evidence="3">The sequence shown here is derived from an EMBL/GenBank/DDBJ whole genome shotgun (WGS) entry which is preliminary data.</text>
</comment>
<evidence type="ECO:0008006" key="5">
    <source>
        <dbReference type="Google" id="ProtNLM"/>
    </source>
</evidence>
<dbReference type="SMART" id="SM00320">
    <property type="entry name" value="WD40"/>
    <property type="match status" value="3"/>
</dbReference>
<dbReference type="PROSITE" id="PS50082">
    <property type="entry name" value="WD_REPEATS_2"/>
    <property type="match status" value="2"/>
</dbReference>
<feature type="compositionally biased region" description="Polar residues" evidence="2">
    <location>
        <begin position="447"/>
        <end position="460"/>
    </location>
</feature>
<dbReference type="InterPro" id="IPR049916">
    <property type="entry name" value="WDR72-like"/>
</dbReference>
<dbReference type="Pfam" id="PF00400">
    <property type="entry name" value="WD40"/>
    <property type="match status" value="2"/>
</dbReference>
<evidence type="ECO:0000313" key="3">
    <source>
        <dbReference type="EMBL" id="KAL1413213.1"/>
    </source>
</evidence>
<dbReference type="Gene3D" id="2.130.10.10">
    <property type="entry name" value="YVTN repeat-like/Quinoprotein amine dehydrogenase"/>
    <property type="match status" value="2"/>
</dbReference>
<dbReference type="EMBL" id="JBBXJM010000001">
    <property type="protein sequence ID" value="KAL1413213.1"/>
    <property type="molecule type" value="Genomic_DNA"/>
</dbReference>
<dbReference type="PANTHER" id="PTHR44099">
    <property type="entry name" value="RABCONNECTIN-3B, ISOFORM A"/>
    <property type="match status" value="1"/>
</dbReference>
<keyword evidence="4" id="KW-1185">Reference proteome</keyword>
<feature type="region of interest" description="Disordered" evidence="2">
    <location>
        <begin position="65"/>
        <end position="88"/>
    </location>
</feature>
<feature type="compositionally biased region" description="Basic and acidic residues" evidence="2">
    <location>
        <begin position="208"/>
        <end position="238"/>
    </location>
</feature>
<feature type="compositionally biased region" description="Low complexity" evidence="2">
    <location>
        <begin position="239"/>
        <end position="255"/>
    </location>
</feature>
<keyword evidence="1" id="KW-0853">WD repeat</keyword>
<evidence type="ECO:0000256" key="2">
    <source>
        <dbReference type="SAM" id="MobiDB-lite"/>
    </source>
</evidence>
<evidence type="ECO:0000256" key="1">
    <source>
        <dbReference type="PROSITE-ProRule" id="PRU00221"/>
    </source>
</evidence>
<evidence type="ECO:0000313" key="4">
    <source>
        <dbReference type="Proteomes" id="UP001565368"/>
    </source>
</evidence>
<proteinExistence type="predicted"/>